<dbReference type="Proteomes" id="UP000438182">
    <property type="component" value="Unassembled WGS sequence"/>
</dbReference>
<evidence type="ECO:0000313" key="1">
    <source>
        <dbReference type="EMBL" id="MWB99600.1"/>
    </source>
</evidence>
<accession>A0A6I4NZ01</accession>
<comment type="caution">
    <text evidence="1">The sequence shown here is derived from an EMBL/GenBank/DDBJ whole genome shotgun (WGS) entry which is preliminary data.</text>
</comment>
<gene>
    <name evidence="1" type="ORF">GB864_13700</name>
</gene>
<evidence type="ECO:0000313" key="2">
    <source>
        <dbReference type="Proteomes" id="UP000438182"/>
    </source>
</evidence>
<dbReference type="InterPro" id="IPR012467">
    <property type="entry name" value="DUF1684"/>
</dbReference>
<dbReference type="AlphaFoldDB" id="A0A6I4NZ01"/>
<sequence>MTDTIADAPAQPDAADFARAWAEWHTAHEAARTDRHGFLSVTGLHWLHPAPARFPGVPGEWSLEDEGPAVTLAPDEHLGLRGERLTGRQVFGPLSPGESTLFELGDVVLELANRGGLVFLRPRDPNHPFLAAYTGTPAFPADPAWALPGRLLPAEPGTSVVVGSAAEGLEHVYTVPGTVEFELDGRTHRLTAVNGGAPGTLQLLFADATSGVTTYAANRSLTIPGPDADGRLVVDFNRAVNLPCAYTDHATCPLPPAGNRLDVAIEAGERTPQERAS</sequence>
<protein>
    <submittedName>
        <fullName evidence="1">DUF1684 domain-containing protein</fullName>
    </submittedName>
</protein>
<dbReference type="EMBL" id="WSTA01000069">
    <property type="protein sequence ID" value="MWB99600.1"/>
    <property type="molecule type" value="Genomic_DNA"/>
</dbReference>
<organism evidence="1 2">
    <name type="scientific">Agromyces seonyuensis</name>
    <dbReference type="NCBI Taxonomy" id="2662446"/>
    <lineage>
        <taxon>Bacteria</taxon>
        <taxon>Bacillati</taxon>
        <taxon>Actinomycetota</taxon>
        <taxon>Actinomycetes</taxon>
        <taxon>Micrococcales</taxon>
        <taxon>Microbacteriaceae</taxon>
        <taxon>Agromyces</taxon>
    </lineage>
</organism>
<dbReference type="PANTHER" id="PTHR41913:SF1">
    <property type="entry name" value="DUF1684 DOMAIN-CONTAINING PROTEIN"/>
    <property type="match status" value="1"/>
</dbReference>
<keyword evidence="2" id="KW-1185">Reference proteome</keyword>
<dbReference type="Pfam" id="PF07920">
    <property type="entry name" value="DUF1684"/>
    <property type="match status" value="1"/>
</dbReference>
<dbReference type="PANTHER" id="PTHR41913">
    <property type="entry name" value="DUF1684 DOMAIN-CONTAINING PROTEIN"/>
    <property type="match status" value="1"/>
</dbReference>
<dbReference type="RefSeq" id="WP_160425990.1">
    <property type="nucleotide sequence ID" value="NZ_WSTA01000069.1"/>
</dbReference>
<reference evidence="1 2" key="1">
    <citation type="submission" date="2019-12" db="EMBL/GenBank/DDBJ databases">
        <authorList>
            <person name="Kim Y.S."/>
        </authorList>
    </citation>
    <scope>NUCLEOTIDE SEQUENCE [LARGE SCALE GENOMIC DNA]</scope>
    <source>
        <strain evidence="1 2">MMS17-SY077</strain>
    </source>
</reference>
<name>A0A6I4NZ01_9MICO</name>
<proteinExistence type="predicted"/>